<name>A0A2T0K5I5_9ACTN</name>
<dbReference type="InterPro" id="IPR001343">
    <property type="entry name" value="Hemolysn_Ca-bd"/>
</dbReference>
<dbReference type="PANTHER" id="PTHR38340:SF1">
    <property type="entry name" value="S-LAYER PROTEIN"/>
    <property type="match status" value="1"/>
</dbReference>
<dbReference type="InterPro" id="IPR050557">
    <property type="entry name" value="RTX_toxin/Mannuronan_C5-epim"/>
</dbReference>
<dbReference type="InterPro" id="IPR038332">
    <property type="entry name" value="PPE_sf"/>
</dbReference>
<dbReference type="AlphaFoldDB" id="A0A2T0K5I5"/>
<keyword evidence="7" id="KW-1185">Reference proteome</keyword>
<dbReference type="EMBL" id="PVMZ01000013">
    <property type="protein sequence ID" value="PRX18238.1"/>
    <property type="molecule type" value="Genomic_DNA"/>
</dbReference>
<feature type="domain" description="PPE" evidence="5">
    <location>
        <begin position="21"/>
        <end position="103"/>
    </location>
</feature>
<feature type="compositionally biased region" description="Basic and acidic residues" evidence="4">
    <location>
        <begin position="584"/>
        <end position="611"/>
    </location>
</feature>
<evidence type="ECO:0000256" key="1">
    <source>
        <dbReference type="ARBA" id="ARBA00004613"/>
    </source>
</evidence>
<accession>A0A2T0K5I5</accession>
<comment type="caution">
    <text evidence="6">The sequence shown here is derived from an EMBL/GenBank/DDBJ whole genome shotgun (WGS) entry which is preliminary data.</text>
</comment>
<dbReference type="PROSITE" id="PS00330">
    <property type="entry name" value="HEMOLYSIN_CALCIUM"/>
    <property type="match status" value="2"/>
</dbReference>
<comment type="subcellular location">
    <subcellularLocation>
        <location evidence="1">Secreted</location>
    </subcellularLocation>
</comment>
<dbReference type="Pfam" id="PF00353">
    <property type="entry name" value="HemolysinCabind"/>
    <property type="match status" value="3"/>
</dbReference>
<dbReference type="GO" id="GO:0005576">
    <property type="term" value="C:extracellular region"/>
    <property type="evidence" value="ECO:0007669"/>
    <property type="project" value="UniProtKB-SubCell"/>
</dbReference>
<dbReference type="SUPFAM" id="SSF140459">
    <property type="entry name" value="PE/PPE dimer-like"/>
    <property type="match status" value="1"/>
</dbReference>
<evidence type="ECO:0000256" key="3">
    <source>
        <dbReference type="ARBA" id="ARBA00022525"/>
    </source>
</evidence>
<evidence type="ECO:0000256" key="4">
    <source>
        <dbReference type="SAM" id="MobiDB-lite"/>
    </source>
</evidence>
<evidence type="ECO:0000256" key="2">
    <source>
        <dbReference type="ARBA" id="ARBA00010652"/>
    </source>
</evidence>
<dbReference type="RefSeq" id="WP_106323856.1">
    <property type="nucleotide sequence ID" value="NZ_BOMO01000098.1"/>
</dbReference>
<dbReference type="InterPro" id="IPR018511">
    <property type="entry name" value="Hemolysin-typ_Ca-bd_CS"/>
</dbReference>
<comment type="similarity">
    <text evidence="2">Belongs to the mycobacterial PPE family.</text>
</comment>
<proteinExistence type="inferred from homology"/>
<dbReference type="Gene3D" id="1.20.1260.20">
    <property type="entry name" value="PPE superfamily"/>
    <property type="match status" value="1"/>
</dbReference>
<evidence type="ECO:0000313" key="7">
    <source>
        <dbReference type="Proteomes" id="UP000239415"/>
    </source>
</evidence>
<reference evidence="6 7" key="1">
    <citation type="submission" date="2018-03" db="EMBL/GenBank/DDBJ databases">
        <title>Genomic Encyclopedia of Archaeal and Bacterial Type Strains, Phase II (KMG-II): from individual species to whole genera.</title>
        <authorList>
            <person name="Goeker M."/>
        </authorList>
    </citation>
    <scope>NUCLEOTIDE SEQUENCE [LARGE SCALE GENOMIC DNA]</scope>
    <source>
        <strain evidence="6 7">DSM 43146</strain>
    </source>
</reference>
<dbReference type="Proteomes" id="UP000239415">
    <property type="component" value="Unassembled WGS sequence"/>
</dbReference>
<sequence length="611" mass="64495">MTTPEPPPPAVSTPDVWDLHARPDQISAAAESWRAVARSLGATADEVNAAAMSLLGDGWAGAAADSYDDHRRKLVTDLDHAQEQAGVAANALEDAAGALRSAQSHLTGEWGRVTAVPFTWDAPMHLLFAPKTYEQSTTVIDSIGQCAEIRSGLDSALNATVTKFRQATTEFARIATAWNGVAAGTSPPYYMPAEAAGTSVIRDGNRVVVNTGTGDDQVTVSIDPRTGLQVVEVNGVKHHYPPDAEIVVRGGVGNDRITVAPGTGVHVTLIGGVGEDELRGGDGRDTILGLDGKDRIYSGAGDDRVSAGAGRDYADTGAGDDIGTGGLGDDILYGLSGNDALSGGEGQDYLEGATGGDTIDGGTGNDILSGGRDDDAIRAGGGDDVVYAGAGSDTTDGGRGDDTVHAEKNDRGSNVEQTVTVEIKTLQTFIQIEGTPEFRERVEADLEMLGSSPRGQQMLQALQQGHEDTEGGWWLWHHEGDSLTIREYNDPGDPNNSTASRVDGGNEIAYNTHINHLNTDQGRGYVEGPPVAVLYHEFAHVYDYMNDSLAPGVHDGPENPGANNREREATGLPIDHDDDPDTPDQIHPEHPYELTENGLREEMGAPHRDAY</sequence>
<dbReference type="SUPFAM" id="SSF51120">
    <property type="entry name" value="beta-Roll"/>
    <property type="match status" value="2"/>
</dbReference>
<dbReference type="InterPro" id="IPR011049">
    <property type="entry name" value="Serralysin-like_metalloprot_C"/>
</dbReference>
<protein>
    <submittedName>
        <fullName evidence="6">Hemolysin type calcium-binding protein</fullName>
    </submittedName>
</protein>
<dbReference type="InterPro" id="IPR000030">
    <property type="entry name" value="PPE_dom"/>
</dbReference>
<feature type="region of interest" description="Disordered" evidence="4">
    <location>
        <begin position="390"/>
        <end position="414"/>
    </location>
</feature>
<dbReference type="GO" id="GO:0005509">
    <property type="term" value="F:calcium ion binding"/>
    <property type="evidence" value="ECO:0007669"/>
    <property type="project" value="InterPro"/>
</dbReference>
<keyword evidence="3" id="KW-0964">Secreted</keyword>
<gene>
    <name evidence="6" type="ORF">CLV67_11371</name>
</gene>
<dbReference type="InterPro" id="IPR028208">
    <property type="entry name" value="Effector_pro_NleD-like"/>
</dbReference>
<dbReference type="OrthoDB" id="5952792at2"/>
<organism evidence="6 7">
    <name type="scientific">Actinoplanes italicus</name>
    <dbReference type="NCBI Taxonomy" id="113567"/>
    <lineage>
        <taxon>Bacteria</taxon>
        <taxon>Bacillati</taxon>
        <taxon>Actinomycetota</taxon>
        <taxon>Actinomycetes</taxon>
        <taxon>Micromonosporales</taxon>
        <taxon>Micromonosporaceae</taxon>
        <taxon>Actinoplanes</taxon>
    </lineage>
</organism>
<feature type="compositionally biased region" description="Basic and acidic residues" evidence="4">
    <location>
        <begin position="396"/>
        <end position="413"/>
    </location>
</feature>
<evidence type="ECO:0000313" key="6">
    <source>
        <dbReference type="EMBL" id="PRX18238.1"/>
    </source>
</evidence>
<dbReference type="Pfam" id="PF00823">
    <property type="entry name" value="PPE"/>
    <property type="match status" value="1"/>
</dbReference>
<dbReference type="PRINTS" id="PR00313">
    <property type="entry name" value="CABNDNGRPT"/>
</dbReference>
<dbReference type="Gene3D" id="2.150.10.10">
    <property type="entry name" value="Serralysin-like metalloprotease, C-terminal"/>
    <property type="match status" value="3"/>
</dbReference>
<dbReference type="PANTHER" id="PTHR38340">
    <property type="entry name" value="S-LAYER PROTEIN"/>
    <property type="match status" value="1"/>
</dbReference>
<feature type="region of interest" description="Disordered" evidence="4">
    <location>
        <begin position="550"/>
        <end position="611"/>
    </location>
</feature>
<dbReference type="Pfam" id="PF14891">
    <property type="entry name" value="Peptidase_M91"/>
    <property type="match status" value="1"/>
</dbReference>
<evidence type="ECO:0000259" key="5">
    <source>
        <dbReference type="Pfam" id="PF00823"/>
    </source>
</evidence>